<reference evidence="6 8" key="1">
    <citation type="submission" date="2020-01" db="EMBL/GenBank/DDBJ databases">
        <authorList>
            <consortium name="DOE Joint Genome Institute"/>
            <person name="Haridas S."/>
            <person name="Albert R."/>
            <person name="Binder M."/>
            <person name="Bloem J."/>
            <person name="Labutti K."/>
            <person name="Salamov A."/>
            <person name="Andreopoulos B."/>
            <person name="Baker S.E."/>
            <person name="Barry K."/>
            <person name="Bills G."/>
            <person name="Bluhm B.H."/>
            <person name="Cannon C."/>
            <person name="Castanera R."/>
            <person name="Culley D.E."/>
            <person name="Daum C."/>
            <person name="Ezra D."/>
            <person name="Gonzalez J.B."/>
            <person name="Henrissat B."/>
            <person name="Kuo A."/>
            <person name="Liang C."/>
            <person name="Lipzen A."/>
            <person name="Lutzoni F."/>
            <person name="Magnuson J."/>
            <person name="Mondo S."/>
            <person name="Nolan M."/>
            <person name="Ohm R."/>
            <person name="Pangilinan J."/>
            <person name="Park H.-J."/>
            <person name="Ramirez L."/>
            <person name="Alfaro M."/>
            <person name="Sun H."/>
            <person name="Tritt A."/>
            <person name="Yoshinaga Y."/>
            <person name="Zwiers L.-H."/>
            <person name="Turgeon B.G."/>
            <person name="Goodwin S.B."/>
            <person name="Spatafora J.W."/>
            <person name="Crous P.W."/>
            <person name="Grigoriev I.V."/>
        </authorList>
    </citation>
    <scope>NUCLEOTIDE SEQUENCE</scope>
    <source>
        <strain evidence="6 8">CBS 781.70</strain>
    </source>
</reference>
<feature type="transmembrane region" description="Helical" evidence="5">
    <location>
        <begin position="62"/>
        <end position="80"/>
    </location>
</feature>
<reference evidence="8" key="2">
    <citation type="submission" date="2020-04" db="EMBL/GenBank/DDBJ databases">
        <authorList>
            <consortium name="NCBI Genome Project"/>
        </authorList>
    </citation>
    <scope>NUCLEOTIDE SEQUENCE</scope>
    <source>
        <strain evidence="8">CBS 781.70</strain>
    </source>
</reference>
<dbReference type="Pfam" id="PF04479">
    <property type="entry name" value="RTA1"/>
    <property type="match status" value="1"/>
</dbReference>
<evidence type="ECO:0000313" key="7">
    <source>
        <dbReference type="Proteomes" id="UP000504638"/>
    </source>
</evidence>
<proteinExistence type="predicted"/>
<feature type="transmembrane region" description="Helical" evidence="5">
    <location>
        <begin position="176"/>
        <end position="200"/>
    </location>
</feature>
<dbReference type="GeneID" id="54420443"/>
<dbReference type="InterPro" id="IPR007568">
    <property type="entry name" value="RTA1"/>
</dbReference>
<evidence type="ECO:0000313" key="8">
    <source>
        <dbReference type="RefSeq" id="XP_033532244.1"/>
    </source>
</evidence>
<name>A0A6G1FXU4_9PEZI</name>
<protein>
    <submittedName>
        <fullName evidence="6 8">RTA1 like protein</fullName>
    </submittedName>
</protein>
<feature type="transmembrane region" description="Helical" evidence="5">
    <location>
        <begin position="230"/>
        <end position="249"/>
    </location>
</feature>
<sequence>MAEGRPPIGYIDPNFPNPNTPDDARIIIYGYTPSFVLAILAIVLFAISAIAHGFQLRRYKTWYFTPMCVGTIMEIVGYAARMLSSRRSPYNVKYFVIQYFFIVTAPVLFSASIYTLLSALILRIPNGRAYAPLRPKLIIWIFVTCDVIATCIQVGGAAGIGVSQTNNKDPTMANNILLGGLAFQVAAFFLFEVLLAIFLFRARNTIRGRPDRKEGLPVSSHEQSVQQERVSIWFIVAMVVASVLVYLRTCFRLAETAQGIFGELTSNEVYFGCLEFMPVIVAVYLFNIWHPGRCIGPGNRLAA</sequence>
<keyword evidence="7" id="KW-1185">Reference proteome</keyword>
<accession>A0A6G1FXU4</accession>
<evidence type="ECO:0000256" key="2">
    <source>
        <dbReference type="ARBA" id="ARBA00022692"/>
    </source>
</evidence>
<dbReference type="PANTHER" id="PTHR31465:SF1">
    <property type="entry name" value="PROTEIN RTA1-RELATED"/>
    <property type="match status" value="1"/>
</dbReference>
<keyword evidence="3 5" id="KW-1133">Transmembrane helix</keyword>
<dbReference type="PANTHER" id="PTHR31465">
    <property type="entry name" value="PROTEIN RTA1-RELATED"/>
    <property type="match status" value="1"/>
</dbReference>
<evidence type="ECO:0000256" key="1">
    <source>
        <dbReference type="ARBA" id="ARBA00004141"/>
    </source>
</evidence>
<keyword evidence="2 5" id="KW-0812">Transmembrane</keyword>
<keyword evidence="4 5" id="KW-0472">Membrane</keyword>
<evidence type="ECO:0000256" key="3">
    <source>
        <dbReference type="ARBA" id="ARBA00022989"/>
    </source>
</evidence>
<feature type="transmembrane region" description="Helical" evidence="5">
    <location>
        <begin position="100"/>
        <end position="125"/>
    </location>
</feature>
<organism evidence="6">
    <name type="scientific">Eremomyces bilateralis CBS 781.70</name>
    <dbReference type="NCBI Taxonomy" id="1392243"/>
    <lineage>
        <taxon>Eukaryota</taxon>
        <taxon>Fungi</taxon>
        <taxon>Dikarya</taxon>
        <taxon>Ascomycota</taxon>
        <taxon>Pezizomycotina</taxon>
        <taxon>Dothideomycetes</taxon>
        <taxon>Dothideomycetes incertae sedis</taxon>
        <taxon>Eremomycetales</taxon>
        <taxon>Eremomycetaceae</taxon>
        <taxon>Eremomyces</taxon>
    </lineage>
</organism>
<evidence type="ECO:0000313" key="6">
    <source>
        <dbReference type="EMBL" id="KAF1810613.1"/>
    </source>
</evidence>
<reference evidence="8" key="3">
    <citation type="submission" date="2025-04" db="UniProtKB">
        <authorList>
            <consortium name="RefSeq"/>
        </authorList>
    </citation>
    <scope>IDENTIFICATION</scope>
    <source>
        <strain evidence="8">CBS 781.70</strain>
    </source>
</reference>
<dbReference type="Proteomes" id="UP000504638">
    <property type="component" value="Unplaced"/>
</dbReference>
<dbReference type="EMBL" id="ML975165">
    <property type="protein sequence ID" value="KAF1810613.1"/>
    <property type="molecule type" value="Genomic_DNA"/>
</dbReference>
<evidence type="ECO:0000256" key="5">
    <source>
        <dbReference type="SAM" id="Phobius"/>
    </source>
</evidence>
<dbReference type="GO" id="GO:0016020">
    <property type="term" value="C:membrane"/>
    <property type="evidence" value="ECO:0007669"/>
    <property type="project" value="UniProtKB-SubCell"/>
</dbReference>
<feature type="transmembrane region" description="Helical" evidence="5">
    <location>
        <begin position="137"/>
        <end position="156"/>
    </location>
</feature>
<dbReference type="OrthoDB" id="4521223at2759"/>
<feature type="transmembrane region" description="Helical" evidence="5">
    <location>
        <begin position="26"/>
        <end position="50"/>
    </location>
</feature>
<gene>
    <name evidence="6 8" type="ORF">P152DRAFT_460314</name>
</gene>
<dbReference type="RefSeq" id="XP_033532244.1">
    <property type="nucleotide sequence ID" value="XM_033679873.1"/>
</dbReference>
<evidence type="ECO:0000256" key="4">
    <source>
        <dbReference type="ARBA" id="ARBA00023136"/>
    </source>
</evidence>
<dbReference type="AlphaFoldDB" id="A0A6G1FXU4"/>
<feature type="transmembrane region" description="Helical" evidence="5">
    <location>
        <begin position="269"/>
        <end position="289"/>
    </location>
</feature>
<comment type="subcellular location">
    <subcellularLocation>
        <location evidence="1">Membrane</location>
        <topology evidence="1">Multi-pass membrane protein</topology>
    </subcellularLocation>
</comment>